<evidence type="ECO:0000313" key="2">
    <source>
        <dbReference type="EMBL" id="ASJ56871.1"/>
    </source>
</evidence>
<dbReference type="Pfam" id="PF00144">
    <property type="entry name" value="Beta-lactamase"/>
    <property type="match status" value="1"/>
</dbReference>
<proteinExistence type="predicted"/>
<feature type="domain" description="Beta-lactamase-related" evidence="1">
    <location>
        <begin position="18"/>
        <end position="376"/>
    </location>
</feature>
<gene>
    <name evidence="2" type="ORF">BP422_27130</name>
</gene>
<keyword evidence="2" id="KW-0378">Hydrolase</keyword>
<dbReference type="EMBL" id="CP018145">
    <property type="protein sequence ID" value="ASJ56871.1"/>
    <property type="molecule type" value="Genomic_DNA"/>
</dbReference>
<reference evidence="2 3" key="1">
    <citation type="submission" date="2016-11" db="EMBL/GenBank/DDBJ databases">
        <authorList>
            <person name="Jaros S."/>
            <person name="Januszkiewicz K."/>
            <person name="Wedrychowicz H."/>
        </authorList>
    </citation>
    <scope>NUCLEOTIDE SEQUENCE [LARGE SCALE GENOMIC DNA]</scope>
    <source>
        <strain evidence="2 3">NF2</strain>
    </source>
</reference>
<dbReference type="KEGG" id="bfm:BP422_27130"/>
<dbReference type="InterPro" id="IPR012338">
    <property type="entry name" value="Beta-lactam/transpept-like"/>
</dbReference>
<name>A0A220MP77_9BACL</name>
<evidence type="ECO:0000313" key="3">
    <source>
        <dbReference type="Proteomes" id="UP000197781"/>
    </source>
</evidence>
<sequence>MSKGAFSLDRLGRMHDRLSGYVERGELPGLVSLVYRKGEVHVDAIGTHSLEGSEPMRRDTIFRIASMTKPIVAVAAMILVEECRVRLDESVDQWLPELSQRQVLRRIDSTLDDTVPAKRPITLRDLLTFQLGFGIVMAPPDMYPIQRAMAEKGLVPGPDLPIQAPDEWMKQLGSLPLIHQPGESWMYHTGSDVLGVLISRVTGQSLEAFLQERIFKPLGMKDTGFHVPAEKLDRLPPSYISDSTTGGLKVYDDPRTGQWSKPPVFQSGGGGLVSTVDDYLAFCQMMLNKGGYGRERILSRPSVELMTMDHLTAQQKADSHVFFGGHSSWGFGMAVNIRRYDLWTVPGRFGWDGGFGTSAYTDPQEEMIGILLTQRLMDSPQPPGAFLDFWTTAYQAIEDEKGKGALPR</sequence>
<evidence type="ECO:0000259" key="1">
    <source>
        <dbReference type="Pfam" id="PF00144"/>
    </source>
</evidence>
<dbReference type="PANTHER" id="PTHR43283:SF3">
    <property type="entry name" value="BETA-LACTAMASE FAMILY PROTEIN (AFU_ORTHOLOGUE AFUA_5G07500)"/>
    <property type="match status" value="1"/>
</dbReference>
<protein>
    <submittedName>
        <fullName evidence="2">Serine hydrolase</fullName>
    </submittedName>
</protein>
<dbReference type="SUPFAM" id="SSF56601">
    <property type="entry name" value="beta-lactamase/transpeptidase-like"/>
    <property type="match status" value="1"/>
</dbReference>
<dbReference type="Gene3D" id="3.40.710.10">
    <property type="entry name" value="DD-peptidase/beta-lactamase superfamily"/>
    <property type="match status" value="1"/>
</dbReference>
<dbReference type="InterPro" id="IPR001466">
    <property type="entry name" value="Beta-lactam-related"/>
</dbReference>
<dbReference type="InterPro" id="IPR050789">
    <property type="entry name" value="Diverse_Enzym_Activities"/>
</dbReference>
<dbReference type="PANTHER" id="PTHR43283">
    <property type="entry name" value="BETA-LACTAMASE-RELATED"/>
    <property type="match status" value="1"/>
</dbReference>
<dbReference type="GO" id="GO:0016787">
    <property type="term" value="F:hydrolase activity"/>
    <property type="evidence" value="ECO:0007669"/>
    <property type="project" value="UniProtKB-KW"/>
</dbReference>
<dbReference type="RefSeq" id="WP_088910350.1">
    <property type="nucleotide sequence ID" value="NZ_CP018145.1"/>
</dbReference>
<organism evidence="2 3">
    <name type="scientific">Brevibacillus formosus</name>
    <dbReference type="NCBI Taxonomy" id="54913"/>
    <lineage>
        <taxon>Bacteria</taxon>
        <taxon>Bacillati</taxon>
        <taxon>Bacillota</taxon>
        <taxon>Bacilli</taxon>
        <taxon>Bacillales</taxon>
        <taxon>Paenibacillaceae</taxon>
        <taxon>Brevibacillus</taxon>
    </lineage>
</organism>
<accession>A0A220MP77</accession>
<dbReference type="AlphaFoldDB" id="A0A220MP77"/>
<dbReference type="Proteomes" id="UP000197781">
    <property type="component" value="Chromosome"/>
</dbReference>